<dbReference type="AlphaFoldDB" id="A0A174LMD4"/>
<feature type="domain" description="Peptidase C39-like" evidence="2">
    <location>
        <begin position="384"/>
        <end position="519"/>
    </location>
</feature>
<evidence type="ECO:0000313" key="6">
    <source>
        <dbReference type="Proteomes" id="UP001644750"/>
    </source>
</evidence>
<dbReference type="EMBL" id="CZAU01000006">
    <property type="protein sequence ID" value="CUP23767.1"/>
    <property type="molecule type" value="Genomic_DNA"/>
</dbReference>
<feature type="transmembrane region" description="Helical" evidence="1">
    <location>
        <begin position="50"/>
        <end position="76"/>
    </location>
</feature>
<dbReference type="Gene3D" id="3.90.70.10">
    <property type="entry name" value="Cysteine proteinases"/>
    <property type="match status" value="1"/>
</dbReference>
<organism evidence="3 5">
    <name type="scientific">Anaerostipes hadrus</name>
    <dbReference type="NCBI Taxonomy" id="649756"/>
    <lineage>
        <taxon>Bacteria</taxon>
        <taxon>Bacillati</taxon>
        <taxon>Bacillota</taxon>
        <taxon>Clostridia</taxon>
        <taxon>Lachnospirales</taxon>
        <taxon>Lachnospiraceae</taxon>
        <taxon>Anaerostipes</taxon>
    </lineage>
</organism>
<reference evidence="3 5" key="1">
    <citation type="submission" date="2015-09" db="EMBL/GenBank/DDBJ databases">
        <authorList>
            <consortium name="Pathogen Informatics"/>
        </authorList>
    </citation>
    <scope>NUCLEOTIDE SEQUENCE [LARGE SCALE GENOMIC DNA]</scope>
    <source>
        <strain evidence="3 5">2789STDY5834908</strain>
    </source>
</reference>
<dbReference type="Pfam" id="PF13529">
    <property type="entry name" value="Peptidase_C39_2"/>
    <property type="match status" value="1"/>
</dbReference>
<reference evidence="4 6" key="2">
    <citation type="journal article" date="2020" name="Cell Host Microbe">
        <title>Functional and Genomic Variation between Human-Derived Isolates of Lachnospiraceae Reveals Inter- and Intra-Species Diversity.</title>
        <authorList>
            <person name="Sorbara M.T."/>
            <person name="Littmann E.R."/>
            <person name="Fontana E."/>
            <person name="Moody T.U."/>
            <person name="Kohout C.E."/>
            <person name="Gjonbalaj M."/>
            <person name="Eaton V."/>
            <person name="Seok R."/>
            <person name="Leiner I.M."/>
            <person name="Pamer E.G."/>
        </authorList>
    </citation>
    <scope>NUCLEOTIDE SEQUENCE [LARGE SCALE GENOMIC DNA]</scope>
    <source>
        <strain evidence="4 6">MSK.14.57</strain>
    </source>
</reference>
<protein>
    <recommendedName>
        <fullName evidence="2">Peptidase C39-like domain-containing protein</fullName>
    </recommendedName>
</protein>
<accession>A0A174LMD4</accession>
<keyword evidence="1" id="KW-0472">Membrane</keyword>
<reference evidence="4" key="3">
    <citation type="submission" date="2020-02" db="EMBL/GenBank/DDBJ databases">
        <authorList>
            <person name="Littmann E."/>
            <person name="Sorbara M."/>
        </authorList>
    </citation>
    <scope>NUCLEOTIDE SEQUENCE</scope>
    <source>
        <strain evidence="4">MSK.14.57</strain>
    </source>
</reference>
<evidence type="ECO:0000313" key="4">
    <source>
        <dbReference type="EMBL" id="NSJ80297.1"/>
    </source>
</evidence>
<name>A0A174LMD4_ANAHA</name>
<evidence type="ECO:0000259" key="2">
    <source>
        <dbReference type="Pfam" id="PF13529"/>
    </source>
</evidence>
<evidence type="ECO:0000256" key="1">
    <source>
        <dbReference type="SAM" id="Phobius"/>
    </source>
</evidence>
<dbReference type="InterPro" id="IPR039564">
    <property type="entry name" value="Peptidase_C39-like"/>
</dbReference>
<proteinExistence type="predicted"/>
<keyword evidence="1" id="KW-0812">Transmembrane</keyword>
<gene>
    <name evidence="3" type="ORF">ERS852520_00911</name>
    <name evidence="4" type="ORF">G5A72_12040</name>
</gene>
<evidence type="ECO:0000313" key="5">
    <source>
        <dbReference type="Proteomes" id="UP000095564"/>
    </source>
</evidence>
<sequence length="553" mass="60544">MAEKTEKVGNTKAAVQAAKIIQGAATAGLPGAAIATISDPKASFALVKKILIAVTVIIMLPTIIISSIPSSIINLISIDQTQDSSSSQVFESKYDEFLTGFQEALSDDLSEDIECREFKANVCVLISYYSIWKDKKIIPISSSKLVSDFKKRIKKADLLQINKKKKTATYRGDDAFARYLKLSDDEIELGKAQGSVLASIIDLKNNGEITIDLSSVLDEDGGEYLGVSGAGKTYKLSKSDYELLCKIVAQECSENYDGSLAVISHMCNLAEYGSYRGKGLMGTAKSGWYSAYTSGAYKKRHPAAFVKRAVKDAINGKRNLPPYVLEFWTAGYKSKNWNYSSGERYYKRIGDNDYYYNIKDKKRLKKQTKAYEAALSGGGYSGAVIYYNQGDSPWGKHRFRGPYGTNKIKPAGCGPTSMAICISTITGKKVTPIQTCDWAAKQGHYHQGAGWDHSTPAAIAKHWNLKCQGLGYNKSNLKKALKQGKMIVAIMAPGHFTKGGHYIVLYGLSKDGKKLQVADCGGRARNGWWNVDTVFNEARSNAGANGPFWAISK</sequence>
<dbReference type="Proteomes" id="UP001644750">
    <property type="component" value="Unassembled WGS sequence"/>
</dbReference>
<evidence type="ECO:0000313" key="3">
    <source>
        <dbReference type="EMBL" id="CUP23767.1"/>
    </source>
</evidence>
<dbReference type="Proteomes" id="UP000095564">
    <property type="component" value="Unassembled WGS sequence"/>
</dbReference>
<dbReference type="EMBL" id="JAAITB010000028">
    <property type="protein sequence ID" value="NSJ80297.1"/>
    <property type="molecule type" value="Genomic_DNA"/>
</dbReference>
<keyword evidence="1" id="KW-1133">Transmembrane helix</keyword>
<keyword evidence="6" id="KW-1185">Reference proteome</keyword>
<dbReference type="OrthoDB" id="3186156at2"/>
<dbReference type="RefSeq" id="WP_049995774.1">
    <property type="nucleotide sequence ID" value="NZ_CAXSPF010000030.1"/>
</dbReference>